<organism evidence="1 2">
    <name type="scientific">Actinomycetospora termitidis</name>
    <dbReference type="NCBI Taxonomy" id="3053470"/>
    <lineage>
        <taxon>Bacteria</taxon>
        <taxon>Bacillati</taxon>
        <taxon>Actinomycetota</taxon>
        <taxon>Actinomycetes</taxon>
        <taxon>Pseudonocardiales</taxon>
        <taxon>Pseudonocardiaceae</taxon>
        <taxon>Actinomycetospora</taxon>
    </lineage>
</organism>
<proteinExistence type="predicted"/>
<accession>A0ABT7M764</accession>
<keyword evidence="2" id="KW-1185">Reference proteome</keyword>
<reference evidence="1 2" key="1">
    <citation type="submission" date="2023-06" db="EMBL/GenBank/DDBJ databases">
        <title>Actinomycetospora Odt1-22.</title>
        <authorList>
            <person name="Supong K."/>
        </authorList>
    </citation>
    <scope>NUCLEOTIDE SEQUENCE [LARGE SCALE GENOMIC DNA]</scope>
    <source>
        <strain evidence="1 2">Odt1-22</strain>
    </source>
</reference>
<gene>
    <name evidence="1" type="ORF">QRT03_11155</name>
</gene>
<sequence>MTLYRAVLDRLADPAGTILVLEDLHWADDAPTEISGRACPGAAS</sequence>
<comment type="caution">
    <text evidence="1">The sequence shown here is derived from an EMBL/GenBank/DDBJ whole genome shotgun (WGS) entry which is preliminary data.</text>
</comment>
<evidence type="ECO:0000313" key="2">
    <source>
        <dbReference type="Proteomes" id="UP001231924"/>
    </source>
</evidence>
<dbReference type="Proteomes" id="UP001231924">
    <property type="component" value="Unassembled WGS sequence"/>
</dbReference>
<name>A0ABT7M764_9PSEU</name>
<protein>
    <submittedName>
        <fullName evidence="1">Uncharacterized protein</fullName>
    </submittedName>
</protein>
<dbReference type="EMBL" id="JASVWF010000002">
    <property type="protein sequence ID" value="MDL5156520.1"/>
    <property type="molecule type" value="Genomic_DNA"/>
</dbReference>
<evidence type="ECO:0000313" key="1">
    <source>
        <dbReference type="EMBL" id="MDL5156520.1"/>
    </source>
</evidence>
<dbReference type="RefSeq" id="WP_286052820.1">
    <property type="nucleotide sequence ID" value="NZ_JASVWF010000002.1"/>
</dbReference>